<comment type="subcellular location">
    <subcellularLocation>
        <location evidence="1">Nucleus</location>
    </subcellularLocation>
</comment>
<keyword evidence="4" id="KW-0804">Transcription</keyword>
<feature type="region of interest" description="Disordered" evidence="6">
    <location>
        <begin position="197"/>
        <end position="221"/>
    </location>
</feature>
<dbReference type="InterPro" id="IPR003657">
    <property type="entry name" value="WRKY_dom"/>
</dbReference>
<keyword evidence="3" id="KW-0238">DNA-binding</keyword>
<keyword evidence="9" id="KW-1185">Reference proteome</keyword>
<evidence type="ECO:0000256" key="5">
    <source>
        <dbReference type="ARBA" id="ARBA00023242"/>
    </source>
</evidence>
<feature type="compositionally biased region" description="Polar residues" evidence="6">
    <location>
        <begin position="353"/>
        <end position="364"/>
    </location>
</feature>
<evidence type="ECO:0000259" key="7">
    <source>
        <dbReference type="PROSITE" id="PS50811"/>
    </source>
</evidence>
<dbReference type="GO" id="GO:0005634">
    <property type="term" value="C:nucleus"/>
    <property type="evidence" value="ECO:0007669"/>
    <property type="project" value="UniProtKB-SubCell"/>
</dbReference>
<evidence type="ECO:0000256" key="4">
    <source>
        <dbReference type="ARBA" id="ARBA00023163"/>
    </source>
</evidence>
<dbReference type="Proteomes" id="UP000252139">
    <property type="component" value="Unassembled WGS sequence"/>
</dbReference>
<evidence type="ECO:0000256" key="1">
    <source>
        <dbReference type="ARBA" id="ARBA00004123"/>
    </source>
</evidence>
<dbReference type="GO" id="GO:0003700">
    <property type="term" value="F:DNA-binding transcription factor activity"/>
    <property type="evidence" value="ECO:0007669"/>
    <property type="project" value="InterPro"/>
</dbReference>
<dbReference type="OrthoDB" id="10306124at2759"/>
<dbReference type="SUPFAM" id="SSF118290">
    <property type="entry name" value="WRKY DNA-binding domain"/>
    <property type="match status" value="1"/>
</dbReference>
<dbReference type="PROSITE" id="PS50811">
    <property type="entry name" value="WRKY"/>
    <property type="match status" value="1"/>
</dbReference>
<gene>
    <name evidence="8" type="ORF">CU097_010886</name>
</gene>
<feature type="compositionally biased region" description="Polar residues" evidence="6">
    <location>
        <begin position="210"/>
        <end position="221"/>
    </location>
</feature>
<feature type="region of interest" description="Disordered" evidence="6">
    <location>
        <begin position="244"/>
        <end position="282"/>
    </location>
</feature>
<reference evidence="8 9" key="1">
    <citation type="journal article" date="2018" name="G3 (Bethesda)">
        <title>Phylogenetic and Phylogenomic Definition of Rhizopus Species.</title>
        <authorList>
            <person name="Gryganskyi A.P."/>
            <person name="Golan J."/>
            <person name="Dolatabadi S."/>
            <person name="Mondo S."/>
            <person name="Robb S."/>
            <person name="Idnurm A."/>
            <person name="Muszewska A."/>
            <person name="Steczkiewicz K."/>
            <person name="Masonjones S."/>
            <person name="Liao H.L."/>
            <person name="Gajdeczka M.T."/>
            <person name="Anike F."/>
            <person name="Vuek A."/>
            <person name="Anishchenko I.M."/>
            <person name="Voigt K."/>
            <person name="de Hoog G.S."/>
            <person name="Smith M.E."/>
            <person name="Heitman J."/>
            <person name="Vilgalys R."/>
            <person name="Stajich J.E."/>
        </authorList>
    </citation>
    <scope>NUCLEOTIDE SEQUENCE [LARGE SCALE GENOMIC DNA]</scope>
    <source>
        <strain evidence="8 9">CBS 357.93</strain>
    </source>
</reference>
<keyword evidence="2" id="KW-0805">Transcription regulation</keyword>
<dbReference type="InterPro" id="IPR036576">
    <property type="entry name" value="WRKY_dom_sf"/>
</dbReference>
<dbReference type="EMBL" id="PJQL01000421">
    <property type="protein sequence ID" value="RCH95901.1"/>
    <property type="molecule type" value="Genomic_DNA"/>
</dbReference>
<feature type="domain" description="WRKY" evidence="7">
    <location>
        <begin position="454"/>
        <end position="491"/>
    </location>
</feature>
<evidence type="ECO:0000313" key="8">
    <source>
        <dbReference type="EMBL" id="RCH95901.1"/>
    </source>
</evidence>
<dbReference type="SMART" id="SM00774">
    <property type="entry name" value="WRKY"/>
    <property type="match status" value="1"/>
</dbReference>
<protein>
    <recommendedName>
        <fullName evidence="7">WRKY domain-containing protein</fullName>
    </recommendedName>
</protein>
<evidence type="ECO:0000256" key="3">
    <source>
        <dbReference type="ARBA" id="ARBA00023125"/>
    </source>
</evidence>
<feature type="region of interest" description="Disordered" evidence="6">
    <location>
        <begin position="344"/>
        <end position="364"/>
    </location>
</feature>
<keyword evidence="5" id="KW-0539">Nucleus</keyword>
<evidence type="ECO:0000256" key="2">
    <source>
        <dbReference type="ARBA" id="ARBA00023015"/>
    </source>
</evidence>
<evidence type="ECO:0000256" key="6">
    <source>
        <dbReference type="SAM" id="MobiDB-lite"/>
    </source>
</evidence>
<organism evidence="8 9">
    <name type="scientific">Rhizopus azygosporus</name>
    <name type="common">Rhizopus microsporus var. azygosporus</name>
    <dbReference type="NCBI Taxonomy" id="86630"/>
    <lineage>
        <taxon>Eukaryota</taxon>
        <taxon>Fungi</taxon>
        <taxon>Fungi incertae sedis</taxon>
        <taxon>Mucoromycota</taxon>
        <taxon>Mucoromycotina</taxon>
        <taxon>Mucoromycetes</taxon>
        <taxon>Mucorales</taxon>
        <taxon>Mucorineae</taxon>
        <taxon>Rhizopodaceae</taxon>
        <taxon>Rhizopus</taxon>
    </lineage>
</organism>
<dbReference type="Pfam" id="PF03106">
    <property type="entry name" value="WRKY"/>
    <property type="match status" value="1"/>
</dbReference>
<sequence>MRNNLSFSFDEYTNNDSDSNKMQRNTGYNYNLLPSTTSNNESFVNNTNRQGTTIQTTEPDQSNRIDQTSTVQDNSPETVSWSLSKIVQQYGSQPEILELILLSKIEEDRRRAEEAKLKQKELDYLISNGSICSSSSNIGEDTAYTNNNSRSRLSDPTDALAFYHARFNDGMRRQSSDTVLHTKKDYFSLSQTRQLHFPDSAKKKHKNDIYPQTSPYASVNHNLQLQPLEQLNIARRYSQGGSSSLYRRPLSFSEQSSSQTKVHTRSSRSSSNSSSSSSSNALNISSSLFNPTYTQAFPSDFRQEKALAATESIKAMDKMPDNNNQELAIINSNMLPIDLKGKQVEGHRREQSSHSQLSETQHAVNSLSIAEQPFVEKSETHPEAVNTSHELLHGSTSLATNNAIDVHRHLKLPLPPHPQANQTTIDLLSRTRRKKREMQPITMIIETREFPYKDQYEWKNNGNTVNKNSGRRSIYYKCSNSKLGCSVNKTVTFKENGEYLIKYRGNHIDACKKANS</sequence>
<comment type="caution">
    <text evidence="8">The sequence shown here is derived from an EMBL/GenBank/DDBJ whole genome shotgun (WGS) entry which is preliminary data.</text>
</comment>
<name>A0A367K1Y7_RHIAZ</name>
<feature type="compositionally biased region" description="Low complexity" evidence="6">
    <location>
        <begin position="267"/>
        <end position="282"/>
    </location>
</feature>
<feature type="region of interest" description="Disordered" evidence="6">
    <location>
        <begin position="1"/>
        <end position="76"/>
    </location>
</feature>
<evidence type="ECO:0000313" key="9">
    <source>
        <dbReference type="Proteomes" id="UP000252139"/>
    </source>
</evidence>
<dbReference type="AlphaFoldDB" id="A0A367K1Y7"/>
<dbReference type="GO" id="GO:0043565">
    <property type="term" value="F:sequence-specific DNA binding"/>
    <property type="evidence" value="ECO:0007669"/>
    <property type="project" value="InterPro"/>
</dbReference>
<accession>A0A367K1Y7</accession>
<feature type="compositionally biased region" description="Polar residues" evidence="6">
    <location>
        <begin position="252"/>
        <end position="261"/>
    </location>
</feature>
<dbReference type="Gene3D" id="2.20.25.80">
    <property type="entry name" value="WRKY domain"/>
    <property type="match status" value="1"/>
</dbReference>
<proteinExistence type="predicted"/>